<feature type="compositionally biased region" description="Pro residues" evidence="1">
    <location>
        <begin position="232"/>
        <end position="245"/>
    </location>
</feature>
<feature type="region of interest" description="Disordered" evidence="1">
    <location>
        <begin position="293"/>
        <end position="326"/>
    </location>
</feature>
<evidence type="ECO:0000256" key="1">
    <source>
        <dbReference type="SAM" id="MobiDB-lite"/>
    </source>
</evidence>
<feature type="compositionally biased region" description="Pro residues" evidence="1">
    <location>
        <begin position="439"/>
        <end position="449"/>
    </location>
</feature>
<protein>
    <submittedName>
        <fullName evidence="2">Uncharacterized protein</fullName>
    </submittedName>
</protein>
<dbReference type="GeneID" id="11514207"/>
<organism evidence="2 3">
    <name type="scientific">Thermothelomyces thermophilus (strain ATCC 42464 / BCRC 31852 / DSM 1799)</name>
    <name type="common">Sporotrichum thermophile</name>
    <dbReference type="NCBI Taxonomy" id="573729"/>
    <lineage>
        <taxon>Eukaryota</taxon>
        <taxon>Fungi</taxon>
        <taxon>Dikarya</taxon>
        <taxon>Ascomycota</taxon>
        <taxon>Pezizomycotina</taxon>
        <taxon>Sordariomycetes</taxon>
        <taxon>Sordariomycetidae</taxon>
        <taxon>Sordariales</taxon>
        <taxon>Chaetomiaceae</taxon>
        <taxon>Thermothelomyces</taxon>
    </lineage>
</organism>
<feature type="compositionally biased region" description="Low complexity" evidence="1">
    <location>
        <begin position="299"/>
        <end position="313"/>
    </location>
</feature>
<feature type="region of interest" description="Disordered" evidence="1">
    <location>
        <begin position="231"/>
        <end position="255"/>
    </location>
</feature>
<evidence type="ECO:0000313" key="2">
    <source>
        <dbReference type="EMBL" id="AEO59097.1"/>
    </source>
</evidence>
<dbReference type="STRING" id="573729.G2QF68"/>
<dbReference type="OMA" id="EIRIYQS"/>
<keyword evidence="3" id="KW-1185">Reference proteome</keyword>
<feature type="compositionally biased region" description="Acidic residues" evidence="1">
    <location>
        <begin position="163"/>
        <end position="178"/>
    </location>
</feature>
<evidence type="ECO:0000313" key="3">
    <source>
        <dbReference type="Proteomes" id="UP000007322"/>
    </source>
</evidence>
<dbReference type="Proteomes" id="UP000007322">
    <property type="component" value="Chromosome 4"/>
</dbReference>
<feature type="region of interest" description="Disordered" evidence="1">
    <location>
        <begin position="376"/>
        <end position="455"/>
    </location>
</feature>
<dbReference type="eggNOG" id="ENOG502RR7C">
    <property type="taxonomic scope" value="Eukaryota"/>
</dbReference>
<feature type="compositionally biased region" description="Basic and acidic residues" evidence="1">
    <location>
        <begin position="393"/>
        <end position="403"/>
    </location>
</feature>
<dbReference type="HOGENOM" id="CLU_582898_0_0_1"/>
<dbReference type="AlphaFoldDB" id="G2QF68"/>
<dbReference type="EMBL" id="CP003005">
    <property type="protein sequence ID" value="AEO59097.1"/>
    <property type="molecule type" value="Genomic_DNA"/>
</dbReference>
<dbReference type="VEuPathDB" id="FungiDB:MYCTH_52892"/>
<dbReference type="InParanoid" id="G2QF68"/>
<dbReference type="OrthoDB" id="4918043at2759"/>
<sequence>MAVLGRDITLLVSEHVDMDSLARLMLSSRANYRLIRGYERSIVKAKIARLVRDPVLEPPLGAVLSSSTPDRLGLAREVLSPMSFAVARELEARERRIARLLGSPGSPPSGGRPSQITDAIGRLVLFRDLPPRQMERLLDGLRDACRVADRIADCAAPIRLAEEDGGDEEEEEEEDEPWTSDLRRDARQAALEERIHLARQRYIRSLGPVRLAFLALLTSLAGMLYARRPPDPLHPPSAPRAPPAPDNNNNDDDPDPFRWERVIAFKEAFLRHGTVILCALLCPPEKPYHTNMKTDADCSPPSTSSSSFSSSSRSTHHEHPRSQPTRYYEAQVAAVLTELLEYEAGGHWQAWRPADQDGGAARPIPDSLHMTMMQAFRSTEEKGEEEEEEEEGKGEGKGEGKEEGQEDTDGDRRLGAGVVANPSTEEDAVVSDASSSPTTAPPLSPPPQIPTLIQPDSREALILRWVRQR</sequence>
<feature type="compositionally biased region" description="Acidic residues" evidence="1">
    <location>
        <begin position="382"/>
        <end position="392"/>
    </location>
</feature>
<dbReference type="KEGG" id="mtm:MYCTH_52892"/>
<feature type="region of interest" description="Disordered" evidence="1">
    <location>
        <begin position="161"/>
        <end position="181"/>
    </location>
</feature>
<gene>
    <name evidence="2" type="ORF">MYCTH_52892</name>
</gene>
<accession>G2QF68</accession>
<proteinExistence type="predicted"/>
<dbReference type="RefSeq" id="XP_003664342.1">
    <property type="nucleotide sequence ID" value="XM_003664294.1"/>
</dbReference>
<name>G2QF68_THET4</name>
<reference evidence="2 3" key="1">
    <citation type="journal article" date="2011" name="Nat. Biotechnol.">
        <title>Comparative genomic analysis of the thermophilic biomass-degrading fungi Myceliophthora thermophila and Thielavia terrestris.</title>
        <authorList>
            <person name="Berka R.M."/>
            <person name="Grigoriev I.V."/>
            <person name="Otillar R."/>
            <person name="Salamov A."/>
            <person name="Grimwood J."/>
            <person name="Reid I."/>
            <person name="Ishmael N."/>
            <person name="John T."/>
            <person name="Darmond C."/>
            <person name="Moisan M.-C."/>
            <person name="Henrissat B."/>
            <person name="Coutinho P.M."/>
            <person name="Lombard V."/>
            <person name="Natvig D.O."/>
            <person name="Lindquist E."/>
            <person name="Schmutz J."/>
            <person name="Lucas S."/>
            <person name="Harris P."/>
            <person name="Powlowski J."/>
            <person name="Bellemare A."/>
            <person name="Taylor D."/>
            <person name="Butler G."/>
            <person name="de Vries R.P."/>
            <person name="Allijn I.E."/>
            <person name="van den Brink J."/>
            <person name="Ushinsky S."/>
            <person name="Storms R."/>
            <person name="Powell A.J."/>
            <person name="Paulsen I.T."/>
            <person name="Elbourne L.D.H."/>
            <person name="Baker S.E."/>
            <person name="Magnuson J."/>
            <person name="LaBoissiere S."/>
            <person name="Clutterbuck A.J."/>
            <person name="Martinez D."/>
            <person name="Wogulis M."/>
            <person name="de Leon A.L."/>
            <person name="Rey M.W."/>
            <person name="Tsang A."/>
        </authorList>
    </citation>
    <scope>NUCLEOTIDE SEQUENCE [LARGE SCALE GENOMIC DNA]</scope>
    <source>
        <strain evidence="3">ATCC 42464 / BCRC 31852 / DSM 1799</strain>
    </source>
</reference>